<evidence type="ECO:0000259" key="6">
    <source>
        <dbReference type="Pfam" id="PF18962"/>
    </source>
</evidence>
<dbReference type="EMBL" id="FQTW01000009">
    <property type="protein sequence ID" value="SHE94239.1"/>
    <property type="molecule type" value="Genomic_DNA"/>
</dbReference>
<keyword evidence="2 4" id="KW-0732">Signal</keyword>
<name>A0A1M4XL86_9FLAO</name>
<feature type="signal peptide" evidence="4">
    <location>
        <begin position="1"/>
        <end position="18"/>
    </location>
</feature>
<dbReference type="Proteomes" id="UP000184462">
    <property type="component" value="Unassembled WGS sequence"/>
</dbReference>
<dbReference type="InterPro" id="IPR026444">
    <property type="entry name" value="Secre_tail"/>
</dbReference>
<dbReference type="GO" id="GO:0009055">
    <property type="term" value="F:electron transfer activity"/>
    <property type="evidence" value="ECO:0007669"/>
    <property type="project" value="InterPro"/>
</dbReference>
<proteinExistence type="predicted"/>
<evidence type="ECO:0000256" key="4">
    <source>
        <dbReference type="SAM" id="SignalP"/>
    </source>
</evidence>
<dbReference type="InterPro" id="IPR052721">
    <property type="entry name" value="ET_Amicyanin"/>
</dbReference>
<dbReference type="PANTHER" id="PTHR36507:SF1">
    <property type="entry name" value="BLL1555 PROTEIN"/>
    <property type="match status" value="1"/>
</dbReference>
<dbReference type="PANTHER" id="PTHR36507">
    <property type="entry name" value="BLL1555 PROTEIN"/>
    <property type="match status" value="1"/>
</dbReference>
<feature type="domain" description="Secretion system C-terminal sorting" evidence="6">
    <location>
        <begin position="132"/>
        <end position="203"/>
    </location>
</feature>
<dbReference type="NCBIfam" id="TIGR04183">
    <property type="entry name" value="Por_Secre_tail"/>
    <property type="match status" value="1"/>
</dbReference>
<protein>
    <submittedName>
        <fullName evidence="7">Por secretion system C-terminal sorting domain-containing protein</fullName>
    </submittedName>
</protein>
<dbReference type="RefSeq" id="WP_083574516.1">
    <property type="nucleotide sequence ID" value="NZ_FQTW01000009.1"/>
</dbReference>
<reference evidence="7 8" key="1">
    <citation type="submission" date="2016-11" db="EMBL/GenBank/DDBJ databases">
        <authorList>
            <person name="Jaros S."/>
            <person name="Januszkiewicz K."/>
            <person name="Wedrychowicz H."/>
        </authorList>
    </citation>
    <scope>NUCLEOTIDE SEQUENCE [LARGE SCALE GENOMIC DNA]</scope>
    <source>
        <strain evidence="7 8">DSM 25661</strain>
    </source>
</reference>
<gene>
    <name evidence="7" type="ORF">SAMN05444278_10964</name>
</gene>
<dbReference type="STRING" id="1155689.SAMN05444278_10964"/>
<evidence type="ECO:0000313" key="8">
    <source>
        <dbReference type="Proteomes" id="UP000184462"/>
    </source>
</evidence>
<keyword evidence="3" id="KW-0186">Copper</keyword>
<dbReference type="GO" id="GO:0005507">
    <property type="term" value="F:copper ion binding"/>
    <property type="evidence" value="ECO:0007669"/>
    <property type="project" value="InterPro"/>
</dbReference>
<evidence type="ECO:0000259" key="5">
    <source>
        <dbReference type="Pfam" id="PF00127"/>
    </source>
</evidence>
<dbReference type="Gene3D" id="2.60.40.420">
    <property type="entry name" value="Cupredoxins - blue copper proteins"/>
    <property type="match status" value="1"/>
</dbReference>
<dbReference type="InterPro" id="IPR008972">
    <property type="entry name" value="Cupredoxin"/>
</dbReference>
<dbReference type="SUPFAM" id="SSF49503">
    <property type="entry name" value="Cupredoxins"/>
    <property type="match status" value="1"/>
</dbReference>
<organism evidence="7 8">
    <name type="scientific">Psychroflexus salarius</name>
    <dbReference type="NCBI Taxonomy" id="1155689"/>
    <lineage>
        <taxon>Bacteria</taxon>
        <taxon>Pseudomonadati</taxon>
        <taxon>Bacteroidota</taxon>
        <taxon>Flavobacteriia</taxon>
        <taxon>Flavobacteriales</taxon>
        <taxon>Flavobacteriaceae</taxon>
        <taxon>Psychroflexus</taxon>
    </lineage>
</organism>
<sequence>MRIFLLLLCFSMLQFAQAQTETYTINWGFGSNPNAAGNENSSLTIEVGDTVTWFWHSNGFHNVVSQSSATENFNSGTPQGNGFSFSHTFTQEGTNDYVCQPHAGSMFGTITVVPDGTLNQDTFKLTANNLKVYPNPASSELSLDIEGQLTEEVQLIIYNNLGQEIKSFKFQTPSHKIDVSSLKAGAYFIKLQTESQELTKSFIKL</sequence>
<keyword evidence="1" id="KW-0479">Metal-binding</keyword>
<dbReference type="Pfam" id="PF00127">
    <property type="entry name" value="Copper-bind"/>
    <property type="match status" value="1"/>
</dbReference>
<evidence type="ECO:0000256" key="2">
    <source>
        <dbReference type="ARBA" id="ARBA00022729"/>
    </source>
</evidence>
<evidence type="ECO:0000256" key="1">
    <source>
        <dbReference type="ARBA" id="ARBA00022723"/>
    </source>
</evidence>
<accession>A0A1M4XL86</accession>
<evidence type="ECO:0000313" key="7">
    <source>
        <dbReference type="EMBL" id="SHE94239.1"/>
    </source>
</evidence>
<dbReference type="OrthoDB" id="849076at2"/>
<evidence type="ECO:0000256" key="3">
    <source>
        <dbReference type="ARBA" id="ARBA00023008"/>
    </source>
</evidence>
<dbReference type="InterPro" id="IPR000923">
    <property type="entry name" value="BlueCu_1"/>
</dbReference>
<dbReference type="AlphaFoldDB" id="A0A1M4XL86"/>
<dbReference type="Pfam" id="PF18962">
    <property type="entry name" value="Por_Secre_tail"/>
    <property type="match status" value="1"/>
</dbReference>
<keyword evidence="8" id="KW-1185">Reference proteome</keyword>
<feature type="domain" description="Blue (type 1) copper" evidence="5">
    <location>
        <begin position="39"/>
        <end position="112"/>
    </location>
</feature>
<feature type="chain" id="PRO_5012228852" evidence="4">
    <location>
        <begin position="19"/>
        <end position="205"/>
    </location>
</feature>